<proteinExistence type="predicted"/>
<accession>A0A2A3YEV1</accession>
<organism evidence="2 3">
    <name type="scientific">Brachybacterium alimentarium</name>
    <dbReference type="NCBI Taxonomy" id="47845"/>
    <lineage>
        <taxon>Bacteria</taxon>
        <taxon>Bacillati</taxon>
        <taxon>Actinomycetota</taxon>
        <taxon>Actinomycetes</taxon>
        <taxon>Micrococcales</taxon>
        <taxon>Dermabacteraceae</taxon>
        <taxon>Brachybacterium</taxon>
    </lineage>
</organism>
<dbReference type="OrthoDB" id="1524134at2"/>
<reference evidence="2 3" key="1">
    <citation type="journal article" date="2017" name="Elife">
        <title>Extensive horizontal gene transfer in cheese-associated bacteria.</title>
        <authorList>
            <person name="Bonham K.S."/>
            <person name="Wolfe B.E."/>
            <person name="Dutton R.J."/>
        </authorList>
    </citation>
    <scope>NUCLEOTIDE SEQUENCE [LARGE SCALE GENOMIC DNA]</scope>
    <source>
        <strain evidence="2 3">341_9</strain>
    </source>
</reference>
<keyword evidence="3" id="KW-1185">Reference proteome</keyword>
<protein>
    <recommendedName>
        <fullName evidence="1">DUF6036 domain-containing protein</fullName>
    </recommendedName>
</protein>
<dbReference type="Pfam" id="PF19502">
    <property type="entry name" value="DUF6036"/>
    <property type="match status" value="1"/>
</dbReference>
<dbReference type="RefSeq" id="WP_096166823.1">
    <property type="nucleotide sequence ID" value="NZ_JBQQIH010000067.1"/>
</dbReference>
<evidence type="ECO:0000313" key="2">
    <source>
        <dbReference type="EMBL" id="PCC37866.1"/>
    </source>
</evidence>
<gene>
    <name evidence="2" type="ORF">CIK66_17195</name>
</gene>
<comment type="caution">
    <text evidence="2">The sequence shown here is derived from an EMBL/GenBank/DDBJ whole genome shotgun (WGS) entry which is preliminary data.</text>
</comment>
<dbReference type="Proteomes" id="UP000218598">
    <property type="component" value="Unassembled WGS sequence"/>
</dbReference>
<dbReference type="InterPro" id="IPR045792">
    <property type="entry name" value="DUF6036"/>
</dbReference>
<evidence type="ECO:0000259" key="1">
    <source>
        <dbReference type="Pfam" id="PF19502"/>
    </source>
</evidence>
<dbReference type="GeneID" id="95328989"/>
<dbReference type="AlphaFoldDB" id="A0A2A3YEV1"/>
<evidence type="ECO:0000313" key="3">
    <source>
        <dbReference type="Proteomes" id="UP000218598"/>
    </source>
</evidence>
<feature type="domain" description="DUF6036" evidence="1">
    <location>
        <begin position="17"/>
        <end position="157"/>
    </location>
</feature>
<name>A0A2A3YEV1_9MICO</name>
<sequence>MRRTDLAHLLRAACDVAGDRDVLVIGSQSILGTYDEDELPAAATASIEADIGFLDDPDRAKADDVEAVIGEMSQFHQANGVYAEGVHVDTATYLPSGWRDRLISWPLRSSDPADPHFLEPHDLTIAKLGAHRPKDLAFVDALLQADMLELPILQARCDLLPDQHALVKNRIRGFLSSYET</sequence>
<dbReference type="EMBL" id="NRGR01000034">
    <property type="protein sequence ID" value="PCC37866.1"/>
    <property type="molecule type" value="Genomic_DNA"/>
</dbReference>